<feature type="compositionally biased region" description="Pro residues" evidence="1">
    <location>
        <begin position="177"/>
        <end position="186"/>
    </location>
</feature>
<feature type="region of interest" description="Disordered" evidence="1">
    <location>
        <begin position="162"/>
        <end position="192"/>
    </location>
</feature>
<evidence type="ECO:0000313" key="2">
    <source>
        <dbReference type="EMBL" id="KAG5913504.1"/>
    </source>
</evidence>
<sequence>MTAGFNSSDGFEWPAVPQACHTAPDTPEFLERIERALRIDDAALAAPPPCKTVPVRSASSSYPSAGHNTPRVQSPVSEHHPGNRLSFSGLSRFGRANDTLSNLESNSPASAISATEGVGDTSHHELVADTAAAITEWQDASEPLKRMAYNNYALADSSELFPSDSLSQQDDASLSPSSPPPTPPGNRPVTTRVKATATSIAKAKKTATTATTSSEALDGFVNLGHQYDGILEARRNASSEVKYRPAPALNGMPHPFSSSKRKASTFSLRSLTRSLTKRRRLMAIRHWASKVYHKSSRRLTEAYRRFKSHHQTHPARVHGPWDRGQQQQQQQRDRAAKSIGDSGDDQPRGSNAAFGFERQRRSEDWWKDGVSRYRAPSGMFAK</sequence>
<feature type="compositionally biased region" description="Basic residues" evidence="1">
    <location>
        <begin position="306"/>
        <end position="316"/>
    </location>
</feature>
<feature type="region of interest" description="Disordered" evidence="1">
    <location>
        <begin position="1"/>
        <end position="23"/>
    </location>
</feature>
<comment type="caution">
    <text evidence="2">The sequence shown here is derived from an EMBL/GenBank/DDBJ whole genome shotgun (WGS) entry which is preliminary data.</text>
</comment>
<feature type="compositionally biased region" description="Low complexity" evidence="1">
    <location>
        <begin position="162"/>
        <end position="176"/>
    </location>
</feature>
<feature type="region of interest" description="Disordered" evidence="1">
    <location>
        <begin position="48"/>
        <end position="122"/>
    </location>
</feature>
<dbReference type="EMBL" id="SRPY01001310">
    <property type="protein sequence ID" value="KAG5913504.1"/>
    <property type="molecule type" value="Genomic_DNA"/>
</dbReference>
<protein>
    <submittedName>
        <fullName evidence="2">Uncharacterized protein</fullName>
    </submittedName>
</protein>
<organism evidence="2 3">
    <name type="scientific">Claviceps africana</name>
    <dbReference type="NCBI Taxonomy" id="83212"/>
    <lineage>
        <taxon>Eukaryota</taxon>
        <taxon>Fungi</taxon>
        <taxon>Dikarya</taxon>
        <taxon>Ascomycota</taxon>
        <taxon>Pezizomycotina</taxon>
        <taxon>Sordariomycetes</taxon>
        <taxon>Hypocreomycetidae</taxon>
        <taxon>Hypocreales</taxon>
        <taxon>Clavicipitaceae</taxon>
        <taxon>Claviceps</taxon>
    </lineage>
</organism>
<dbReference type="OrthoDB" id="4936392at2759"/>
<feature type="compositionally biased region" description="Polar residues" evidence="1">
    <location>
        <begin position="98"/>
        <end position="113"/>
    </location>
</feature>
<proteinExistence type="predicted"/>
<name>A0A8K0IZL3_9HYPO</name>
<feature type="region of interest" description="Disordered" evidence="1">
    <location>
        <begin position="306"/>
        <end position="359"/>
    </location>
</feature>
<reference evidence="2" key="1">
    <citation type="journal article" date="2020" name="bioRxiv">
        <title>Whole genome comparisons of ergot fungi reveals the divergence and evolution of species within the genus Claviceps are the result of varying mechanisms driving genome evolution and host range expansion.</title>
        <authorList>
            <person name="Wyka S.A."/>
            <person name="Mondo S.J."/>
            <person name="Liu M."/>
            <person name="Dettman J."/>
            <person name="Nalam V."/>
            <person name="Broders K.D."/>
        </authorList>
    </citation>
    <scope>NUCLEOTIDE SEQUENCE</scope>
    <source>
        <strain evidence="2">CCC 489</strain>
    </source>
</reference>
<evidence type="ECO:0000313" key="3">
    <source>
        <dbReference type="Proteomes" id="UP000811619"/>
    </source>
</evidence>
<feature type="region of interest" description="Disordered" evidence="1">
    <location>
        <begin position="246"/>
        <end position="266"/>
    </location>
</feature>
<gene>
    <name evidence="2" type="ORF">E4U42_001110</name>
</gene>
<dbReference type="Proteomes" id="UP000811619">
    <property type="component" value="Unassembled WGS sequence"/>
</dbReference>
<feature type="compositionally biased region" description="Polar residues" evidence="1">
    <location>
        <begin position="57"/>
        <end position="76"/>
    </location>
</feature>
<dbReference type="AlphaFoldDB" id="A0A8K0IZL3"/>
<keyword evidence="3" id="KW-1185">Reference proteome</keyword>
<accession>A0A8K0IZL3</accession>
<evidence type="ECO:0000256" key="1">
    <source>
        <dbReference type="SAM" id="MobiDB-lite"/>
    </source>
</evidence>